<keyword evidence="10" id="KW-1185">Reference proteome</keyword>
<keyword evidence="2 7" id="KW-0408">Iron</keyword>
<feature type="binding site" evidence="7">
    <location>
        <position position="52"/>
    </location>
    <ligand>
        <name>Fe-coproporphyrin III</name>
        <dbReference type="ChEBI" id="CHEBI:68438"/>
    </ligand>
</feature>
<dbReference type="CDD" id="cd03411">
    <property type="entry name" value="Ferrochelatase_N"/>
    <property type="match status" value="1"/>
</dbReference>
<dbReference type="InterPro" id="IPR033644">
    <property type="entry name" value="Ferrochelatase_C"/>
</dbReference>
<dbReference type="EC" id="4.99.1.9" evidence="7"/>
<dbReference type="SUPFAM" id="SSF53800">
    <property type="entry name" value="Chelatase"/>
    <property type="match status" value="1"/>
</dbReference>
<dbReference type="RefSeq" id="WP_326835905.1">
    <property type="nucleotide sequence ID" value="NZ_CP142149.1"/>
</dbReference>
<feature type="binding site" evidence="7">
    <location>
        <position position="179"/>
    </location>
    <ligand>
        <name>Fe(2+)</name>
        <dbReference type="ChEBI" id="CHEBI:29033"/>
    </ligand>
</feature>
<evidence type="ECO:0000313" key="9">
    <source>
        <dbReference type="EMBL" id="WSE33102.1"/>
    </source>
</evidence>
<comment type="subcellular location">
    <subcellularLocation>
        <location evidence="7">Cytoplasm</location>
    </subcellularLocation>
</comment>
<keyword evidence="5 7" id="KW-0627">Porphyrin biosynthesis</keyword>
<dbReference type="NCBIfam" id="TIGR00109">
    <property type="entry name" value="hemH"/>
    <property type="match status" value="1"/>
</dbReference>
<comment type="function">
    <text evidence="7">Involved in coproporphyrin-dependent heme b biosynthesis. Catalyzes the insertion of ferrous iron into coproporphyrin III to form Fe-coproporphyrin III.</text>
</comment>
<reference evidence="9 10" key="1">
    <citation type="journal article" date="2015" name="Int. J. Syst. Evol. Microbiol.">
        <title>Amycolatopsis rhabdoformis sp. nov., an actinomycete isolated from a tropical forest soil.</title>
        <authorList>
            <person name="Souza W.R."/>
            <person name="Silva R.E."/>
            <person name="Goodfellow M."/>
            <person name="Busarakam K."/>
            <person name="Figueiro F.S."/>
            <person name="Ferreira D."/>
            <person name="Rodrigues-Filho E."/>
            <person name="Moraes L.A.B."/>
            <person name="Zucchi T.D."/>
        </authorList>
    </citation>
    <scope>NUCLEOTIDE SEQUENCE [LARGE SCALE GENOMIC DNA]</scope>
    <source>
        <strain evidence="9 10">NCIMB 14900</strain>
    </source>
</reference>
<gene>
    <name evidence="7" type="primary">cpfC</name>
    <name evidence="9" type="ORF">VSH64_13410</name>
</gene>
<dbReference type="Proteomes" id="UP001330812">
    <property type="component" value="Chromosome"/>
</dbReference>
<dbReference type="HAMAP" id="MF_00323">
    <property type="entry name" value="Ferrochelatase"/>
    <property type="match status" value="1"/>
</dbReference>
<comment type="pathway">
    <text evidence="1 7">Porphyrin-containing compound metabolism; protoheme biosynthesis.</text>
</comment>
<dbReference type="NCBIfam" id="NF000689">
    <property type="entry name" value="PRK00035.2-1"/>
    <property type="match status" value="1"/>
</dbReference>
<feature type="binding site" evidence="7">
    <location>
        <position position="267"/>
    </location>
    <ligand>
        <name>Fe(2+)</name>
        <dbReference type="ChEBI" id="CHEBI:29033"/>
    </ligand>
</feature>
<proteinExistence type="inferred from homology"/>
<comment type="similarity">
    <text evidence="7 8">Belongs to the ferrochelatase family.</text>
</comment>
<evidence type="ECO:0000256" key="5">
    <source>
        <dbReference type="ARBA" id="ARBA00023244"/>
    </source>
</evidence>
<dbReference type="EMBL" id="CP142149">
    <property type="protein sequence ID" value="WSE33102.1"/>
    <property type="molecule type" value="Genomic_DNA"/>
</dbReference>
<dbReference type="CDD" id="cd00419">
    <property type="entry name" value="Ferrochelatase_C"/>
    <property type="match status" value="1"/>
</dbReference>
<evidence type="ECO:0000256" key="8">
    <source>
        <dbReference type="RuleBase" id="RU004185"/>
    </source>
</evidence>
<organism evidence="9 10">
    <name type="scientific">Amycolatopsis rhabdoformis</name>
    <dbReference type="NCBI Taxonomy" id="1448059"/>
    <lineage>
        <taxon>Bacteria</taxon>
        <taxon>Bacillati</taxon>
        <taxon>Actinomycetota</taxon>
        <taxon>Actinomycetes</taxon>
        <taxon>Pseudonocardiales</taxon>
        <taxon>Pseudonocardiaceae</taxon>
        <taxon>Amycolatopsis</taxon>
    </lineage>
</organism>
<feature type="binding site" evidence="7">
    <location>
        <position position="121"/>
    </location>
    <ligand>
        <name>Fe-coproporphyrin III</name>
        <dbReference type="ChEBI" id="CHEBI:68438"/>
    </ligand>
</feature>
<evidence type="ECO:0000256" key="4">
    <source>
        <dbReference type="ARBA" id="ARBA00023239"/>
    </source>
</evidence>
<dbReference type="Pfam" id="PF00762">
    <property type="entry name" value="Ferrochelatase"/>
    <property type="match status" value="1"/>
</dbReference>
<evidence type="ECO:0000256" key="6">
    <source>
        <dbReference type="ARBA" id="ARBA00024536"/>
    </source>
</evidence>
<name>A0ABZ1IFB6_9PSEU</name>
<keyword evidence="3 7" id="KW-0350">Heme biosynthesis</keyword>
<accession>A0ABZ1IFB6</accession>
<evidence type="ECO:0000256" key="7">
    <source>
        <dbReference type="HAMAP-Rule" id="MF_00323"/>
    </source>
</evidence>
<dbReference type="Gene3D" id="3.40.50.1400">
    <property type="match status" value="2"/>
</dbReference>
<dbReference type="InterPro" id="IPR001015">
    <property type="entry name" value="Ferrochelatase"/>
</dbReference>
<comment type="caution">
    <text evidence="7">Lacks conserved residue(s) required for the propagation of feature annotation.</text>
</comment>
<keyword evidence="4 7" id="KW-0456">Lyase</keyword>
<keyword evidence="7" id="KW-0479">Metal-binding</keyword>
<keyword evidence="7" id="KW-0963">Cytoplasm</keyword>
<evidence type="ECO:0000256" key="3">
    <source>
        <dbReference type="ARBA" id="ARBA00023133"/>
    </source>
</evidence>
<evidence type="ECO:0000313" key="10">
    <source>
        <dbReference type="Proteomes" id="UP001330812"/>
    </source>
</evidence>
<dbReference type="PANTHER" id="PTHR11108">
    <property type="entry name" value="FERROCHELATASE"/>
    <property type="match status" value="1"/>
</dbReference>
<dbReference type="PANTHER" id="PTHR11108:SF1">
    <property type="entry name" value="FERROCHELATASE, MITOCHONDRIAL"/>
    <property type="match status" value="1"/>
</dbReference>
<evidence type="ECO:0000256" key="1">
    <source>
        <dbReference type="ARBA" id="ARBA00004744"/>
    </source>
</evidence>
<evidence type="ECO:0000256" key="2">
    <source>
        <dbReference type="ARBA" id="ARBA00023004"/>
    </source>
</evidence>
<protein>
    <recommendedName>
        <fullName evidence="7">Coproporphyrin III ferrochelatase</fullName>
        <ecNumber evidence="7">4.99.1.9</ecNumber>
    </recommendedName>
</protein>
<sequence>MGYDALLWLSFGGPEGPDEVMPFLENVTRGRGVPRERLLEVAEHYQHFGGVSPINRLNRAAIAAVEKQLAAEGLDLPVYFGNRNWQPMVEDTVAQLKNDGARRVLAFPTSAYGGYSACRQYDEDIERARAAVGEGAPEIVKLRQFFDHPLFISAIADAVRAAHARLGDRPDTRTVFTAHSVPVSADNASGPPSEGGNRYSRQIAEAARLVAAEAGIAEYDVVWQSRSGPPQVPWLEPDIVDHLDALHEVGVTSVVVSPIGFVSDHLEVIWDLDNEAAERAAEHGMAFARAATPDVDPRFAELVVELVREHVADAPARKLSSFPAAGCTLNGAPCAVGCCEPVKRPARPAQ</sequence>
<comment type="catalytic activity">
    <reaction evidence="6">
        <text>Fe-coproporphyrin III + 2 H(+) = coproporphyrin III + Fe(2+)</text>
        <dbReference type="Rhea" id="RHEA:49572"/>
        <dbReference type="ChEBI" id="CHEBI:15378"/>
        <dbReference type="ChEBI" id="CHEBI:29033"/>
        <dbReference type="ChEBI" id="CHEBI:68438"/>
        <dbReference type="ChEBI" id="CHEBI:131725"/>
        <dbReference type="EC" id="4.99.1.9"/>
    </reaction>
    <physiologicalReaction direction="right-to-left" evidence="6">
        <dbReference type="Rhea" id="RHEA:49574"/>
    </physiologicalReaction>
</comment>
<dbReference type="InterPro" id="IPR033659">
    <property type="entry name" value="Ferrochelatase_N"/>
</dbReference>